<keyword evidence="1" id="KW-1133">Transmembrane helix</keyword>
<keyword evidence="1" id="KW-0812">Transmembrane</keyword>
<reference evidence="2" key="2">
    <citation type="submission" date="2020-03" db="EMBL/GenBank/DDBJ databases">
        <title>Flavobacteriaceae bacterium strain TP-CH-4, a member of the family Flavobacteriaceae isolated from a deep-sea seamount.</title>
        <authorList>
            <person name="Zhang D.-C."/>
        </authorList>
    </citation>
    <scope>NUCLEOTIDE SEQUENCE</scope>
    <source>
        <strain evidence="2">TP-CH-4</strain>
    </source>
</reference>
<evidence type="ECO:0000313" key="2">
    <source>
        <dbReference type="EMBL" id="NHF58110.1"/>
    </source>
</evidence>
<dbReference type="Gene3D" id="2.40.10.120">
    <property type="match status" value="1"/>
</dbReference>
<accession>A0A967E524</accession>
<gene>
    <name evidence="2" type="ORF">FK220_002070</name>
</gene>
<proteinExistence type="predicted"/>
<dbReference type="AlphaFoldDB" id="A0A967E524"/>
<feature type="transmembrane region" description="Helical" evidence="1">
    <location>
        <begin position="329"/>
        <end position="349"/>
    </location>
</feature>
<dbReference type="RefSeq" id="WP_152572619.1">
    <property type="nucleotide sequence ID" value="NZ_VIKU02000001.1"/>
</dbReference>
<evidence type="ECO:0000256" key="1">
    <source>
        <dbReference type="SAM" id="Phobius"/>
    </source>
</evidence>
<organism evidence="2 3">
    <name type="scientific">Pelagihabitans pacificus</name>
    <dbReference type="NCBI Taxonomy" id="2696054"/>
    <lineage>
        <taxon>Bacteria</taxon>
        <taxon>Pseudomonadati</taxon>
        <taxon>Bacteroidota</taxon>
        <taxon>Flavobacteriia</taxon>
        <taxon>Flavobacteriales</taxon>
        <taxon>Flavobacteriaceae</taxon>
        <taxon>Pelagihabitans</taxon>
    </lineage>
</organism>
<feature type="transmembrane region" description="Helical" evidence="1">
    <location>
        <begin position="266"/>
        <end position="284"/>
    </location>
</feature>
<keyword evidence="3" id="KW-1185">Reference proteome</keyword>
<dbReference type="InterPro" id="IPR009003">
    <property type="entry name" value="Peptidase_S1_PA"/>
</dbReference>
<dbReference type="Pfam" id="PF13365">
    <property type="entry name" value="Trypsin_2"/>
    <property type="match status" value="1"/>
</dbReference>
<reference evidence="2" key="1">
    <citation type="submission" date="2019-07" db="EMBL/GenBank/DDBJ databases">
        <authorList>
            <person name="De-Chao Zhang Q."/>
        </authorList>
    </citation>
    <scope>NUCLEOTIDE SEQUENCE</scope>
    <source>
        <strain evidence="2">TP-CH-4</strain>
    </source>
</reference>
<name>A0A967E524_9FLAO</name>
<dbReference type="EMBL" id="VIKU02000001">
    <property type="protein sequence ID" value="NHF58110.1"/>
    <property type="molecule type" value="Genomic_DNA"/>
</dbReference>
<dbReference type="Proteomes" id="UP000707206">
    <property type="component" value="Unassembled WGS sequence"/>
</dbReference>
<sequence length="574" mass="64357">MADSLINLLQARTVLIRSGASIGTGTLIAPGRVLTCAHVLRKAVEAGDNIEVSLPDLTQPGHFIWSEVAENVHLSIQYEEQNRTTAALENRPNPPLTTEYPDVAVVAITRKEHAMLAFPEPDEGMGDLKDGQFLAFGFQKKDRELQRNVPQAVSLNYSGEQVDGIIRKLMFTNGLIRPGMSGAALMERESGKIIGIVHMTLSPNDDLGAYVIPLETIWTVFEKWKEEGGNTLFDELRSTAHKARIRKQYNKEYPRFPLLRKHGVKLIFLPLLLFLGLWWVFYHVGSIEDSGLISVLLVAVSISGKLIGDWLGEGGAAESGKLRNSIGNVLISTPFLVGLAAIIAVLWTFSSSVWIHGNSELEELPITFFKDTTLTEGNRKTLDPTGTTRFLLFATPFQKRAALVPEGREPKYIEVQAFSRNEWYYPRDFLLEPVVLIRFDPRFVRIMKRYSVQIEVEGSSNKEDAPSLKYIDSTLAGFGALAIGKRDLGIGKDRELEWKQFLQGQSISGTALENVVTHWKKIKEIPEIDLDIGDRIKVTVIRKKNDSILNEQAYSIRDDLTDKLLKFEFKKPNP</sequence>
<keyword evidence="1" id="KW-0472">Membrane</keyword>
<dbReference type="SUPFAM" id="SSF50494">
    <property type="entry name" value="Trypsin-like serine proteases"/>
    <property type="match status" value="1"/>
</dbReference>
<feature type="transmembrane region" description="Helical" evidence="1">
    <location>
        <begin position="290"/>
        <end position="308"/>
    </location>
</feature>
<protein>
    <submittedName>
        <fullName evidence="2">Trypsin-like peptidase domain-containing protein</fullName>
    </submittedName>
</protein>
<evidence type="ECO:0000313" key="3">
    <source>
        <dbReference type="Proteomes" id="UP000707206"/>
    </source>
</evidence>
<comment type="caution">
    <text evidence="2">The sequence shown here is derived from an EMBL/GenBank/DDBJ whole genome shotgun (WGS) entry which is preliminary data.</text>
</comment>